<dbReference type="AlphaFoldDB" id="D2V2S6"/>
<dbReference type="Proteomes" id="UP000006671">
    <property type="component" value="Unassembled WGS sequence"/>
</dbReference>
<feature type="compositionally biased region" description="Low complexity" evidence="1">
    <location>
        <begin position="79"/>
        <end position="103"/>
    </location>
</feature>
<feature type="compositionally biased region" description="Low complexity" evidence="1">
    <location>
        <begin position="18"/>
        <end position="42"/>
    </location>
</feature>
<dbReference type="VEuPathDB" id="AmoebaDB:NAEGRDRAFT_46237"/>
<dbReference type="KEGG" id="ngr:NAEGRDRAFT_46237"/>
<evidence type="ECO:0000313" key="2">
    <source>
        <dbReference type="EMBL" id="EFC48949.1"/>
    </source>
</evidence>
<protein>
    <submittedName>
        <fullName evidence="2">Predicted protein</fullName>
    </submittedName>
</protein>
<gene>
    <name evidence="2" type="ORF">NAEGRDRAFT_46237</name>
</gene>
<sequence>MKKSPAIAEAKAPSPYLTTPYKAPATTKKTATSSSSPIPTTTNGSKQSKSPVKTKQNQQPENNGVSAQLSEKKASPLISKTASNSTPKKTATTTTTDNPNTPTKQNSSPNHTSPSSIEKSKGKESSTPTKTTSTKTATSKTTPTSTGKSTTTVTKSSAIIKSSSTKSSSNKNAVFKKIPSDVVLIILDYYGGIFKKSTITEKDGKIEYSSFIKKFYGRFSVDKSVKFMFRFIEGDHQAINNMKESIELVRLAFVGSSKVRIAGSVADYLLNCPNKADPSLAMRKLELFASSLGDDCKKVSEVDFVGRETFSELCSLFFKTFTNLEIIKGGRHMRKRRDNDYDTRFHAFDTSMASALEVTGPNVKEIKWLGSTLPKNLASFTPNLETIHIGKLF</sequence>
<proteinExistence type="predicted"/>
<dbReference type="GeneID" id="8852548"/>
<evidence type="ECO:0000313" key="3">
    <source>
        <dbReference type="Proteomes" id="UP000006671"/>
    </source>
</evidence>
<evidence type="ECO:0000256" key="1">
    <source>
        <dbReference type="SAM" id="MobiDB-lite"/>
    </source>
</evidence>
<name>D2V2S6_NAEGR</name>
<reference evidence="2 3" key="1">
    <citation type="journal article" date="2010" name="Cell">
        <title>The genome of Naegleria gruberi illuminates early eukaryotic versatility.</title>
        <authorList>
            <person name="Fritz-Laylin L.K."/>
            <person name="Prochnik S.E."/>
            <person name="Ginger M.L."/>
            <person name="Dacks J.B."/>
            <person name="Carpenter M.L."/>
            <person name="Field M.C."/>
            <person name="Kuo A."/>
            <person name="Paredez A."/>
            <person name="Chapman J."/>
            <person name="Pham J."/>
            <person name="Shu S."/>
            <person name="Neupane R."/>
            <person name="Cipriano M."/>
            <person name="Mancuso J."/>
            <person name="Tu H."/>
            <person name="Salamov A."/>
            <person name="Lindquist E."/>
            <person name="Shapiro H."/>
            <person name="Lucas S."/>
            <person name="Grigoriev I.V."/>
            <person name="Cande W.Z."/>
            <person name="Fulton C."/>
            <person name="Rokhsar D.S."/>
            <person name="Dawson S.C."/>
        </authorList>
    </citation>
    <scope>NUCLEOTIDE SEQUENCE [LARGE SCALE GENOMIC DNA]</scope>
    <source>
        <strain evidence="2 3">NEG-M</strain>
    </source>
</reference>
<feature type="compositionally biased region" description="Polar residues" evidence="1">
    <location>
        <begin position="43"/>
        <end position="69"/>
    </location>
</feature>
<dbReference type="EMBL" id="GG738849">
    <property type="protein sequence ID" value="EFC48949.1"/>
    <property type="molecule type" value="Genomic_DNA"/>
</dbReference>
<dbReference type="STRING" id="5762.D2V2S6"/>
<feature type="compositionally biased region" description="Low complexity" evidence="1">
    <location>
        <begin position="125"/>
        <end position="162"/>
    </location>
</feature>
<keyword evidence="3" id="KW-1185">Reference proteome</keyword>
<feature type="region of interest" description="Disordered" evidence="1">
    <location>
        <begin position="1"/>
        <end position="162"/>
    </location>
</feature>
<accession>D2V2S6</accession>
<dbReference type="RefSeq" id="XP_002681693.1">
    <property type="nucleotide sequence ID" value="XM_002681647.1"/>
</dbReference>
<organism evidence="3">
    <name type="scientific">Naegleria gruberi</name>
    <name type="common">Amoeba</name>
    <dbReference type="NCBI Taxonomy" id="5762"/>
    <lineage>
        <taxon>Eukaryota</taxon>
        <taxon>Discoba</taxon>
        <taxon>Heterolobosea</taxon>
        <taxon>Tetramitia</taxon>
        <taxon>Eutetramitia</taxon>
        <taxon>Vahlkampfiidae</taxon>
        <taxon>Naegleria</taxon>
    </lineage>
</organism>
<dbReference type="InParanoid" id="D2V2S6"/>